<reference evidence="1" key="1">
    <citation type="submission" date="2021-06" db="EMBL/GenBank/DDBJ databases">
        <authorList>
            <person name="Kallberg Y."/>
            <person name="Tangrot J."/>
            <person name="Rosling A."/>
        </authorList>
    </citation>
    <scope>NUCLEOTIDE SEQUENCE</scope>
    <source>
        <strain evidence="1">IN212</strain>
    </source>
</reference>
<proteinExistence type="predicted"/>
<organism evidence="1 2">
    <name type="scientific">Racocetra fulgida</name>
    <dbReference type="NCBI Taxonomy" id="60492"/>
    <lineage>
        <taxon>Eukaryota</taxon>
        <taxon>Fungi</taxon>
        <taxon>Fungi incertae sedis</taxon>
        <taxon>Mucoromycota</taxon>
        <taxon>Glomeromycotina</taxon>
        <taxon>Glomeromycetes</taxon>
        <taxon>Diversisporales</taxon>
        <taxon>Gigasporaceae</taxon>
        <taxon>Racocetra</taxon>
    </lineage>
</organism>
<dbReference type="EMBL" id="CAJVPZ010067953">
    <property type="protein sequence ID" value="CAG8797599.1"/>
    <property type="molecule type" value="Genomic_DNA"/>
</dbReference>
<dbReference type="AlphaFoldDB" id="A0A9N9JX05"/>
<evidence type="ECO:0000313" key="1">
    <source>
        <dbReference type="EMBL" id="CAG8797599.1"/>
    </source>
</evidence>
<evidence type="ECO:0000313" key="2">
    <source>
        <dbReference type="Proteomes" id="UP000789396"/>
    </source>
</evidence>
<gene>
    <name evidence="1" type="ORF">RFULGI_LOCUS17393</name>
</gene>
<feature type="non-terminal residue" evidence="1">
    <location>
        <position position="1"/>
    </location>
</feature>
<accession>A0A9N9JX05</accession>
<name>A0A9N9JX05_9GLOM</name>
<keyword evidence="2" id="KW-1185">Reference proteome</keyword>
<dbReference type="Proteomes" id="UP000789396">
    <property type="component" value="Unassembled WGS sequence"/>
</dbReference>
<dbReference type="OrthoDB" id="2439015at2759"/>
<feature type="non-terminal residue" evidence="1">
    <location>
        <position position="170"/>
    </location>
</feature>
<protein>
    <submittedName>
        <fullName evidence="1">7021_t:CDS:1</fullName>
    </submittedName>
</protein>
<comment type="caution">
    <text evidence="1">The sequence shown here is derived from an EMBL/GenBank/DDBJ whole genome shotgun (WGS) entry which is preliminary data.</text>
</comment>
<sequence length="170" mass="19645">VRSASEAWNLVRESGHNVQTVIDEVLPIRSYPPPSTFALLNNFIDYQTKDQQLLIHRPSECVGPPLEMKKEHYHWTLEFIHEMSEIYRSEPERQQVFNEKIRELFGEELRVIHLDDNDGVLECNVRSKSVLRLLVEIKNEIGTGGCDPTVQGGASYAKYYTQKKNGEMLQ</sequence>